<feature type="transmembrane region" description="Helical" evidence="9">
    <location>
        <begin position="173"/>
        <end position="197"/>
    </location>
</feature>
<evidence type="ECO:0000256" key="7">
    <source>
        <dbReference type="ARBA" id="ARBA00022840"/>
    </source>
</evidence>
<name>A0ABP4X191_9ACTN</name>
<evidence type="ECO:0000256" key="1">
    <source>
        <dbReference type="ARBA" id="ARBA00000085"/>
    </source>
</evidence>
<evidence type="ECO:0000256" key="8">
    <source>
        <dbReference type="ARBA" id="ARBA00023012"/>
    </source>
</evidence>
<dbReference type="Proteomes" id="UP001500655">
    <property type="component" value="Unassembled WGS sequence"/>
</dbReference>
<feature type="transmembrane region" description="Helical" evidence="9">
    <location>
        <begin position="290"/>
        <end position="313"/>
    </location>
</feature>
<dbReference type="InterPro" id="IPR050482">
    <property type="entry name" value="Sensor_HK_TwoCompSys"/>
</dbReference>
<comment type="caution">
    <text evidence="11">The sequence shown here is derived from an EMBL/GenBank/DDBJ whole genome shotgun (WGS) entry which is preliminary data.</text>
</comment>
<dbReference type="Gene3D" id="1.20.5.1930">
    <property type="match status" value="1"/>
</dbReference>
<dbReference type="InterPro" id="IPR036890">
    <property type="entry name" value="HATPase_C_sf"/>
</dbReference>
<evidence type="ECO:0000256" key="9">
    <source>
        <dbReference type="SAM" id="Phobius"/>
    </source>
</evidence>
<keyword evidence="6" id="KW-0418">Kinase</keyword>
<dbReference type="PANTHER" id="PTHR24421:SF10">
    <property type="entry name" value="NITRATE_NITRITE SENSOR PROTEIN NARQ"/>
    <property type="match status" value="1"/>
</dbReference>
<keyword evidence="9" id="KW-0472">Membrane</keyword>
<evidence type="ECO:0000256" key="3">
    <source>
        <dbReference type="ARBA" id="ARBA00022553"/>
    </source>
</evidence>
<feature type="transmembrane region" description="Helical" evidence="9">
    <location>
        <begin position="69"/>
        <end position="91"/>
    </location>
</feature>
<accession>A0ABP4X191</accession>
<keyword evidence="5" id="KW-0547">Nucleotide-binding</keyword>
<dbReference type="Pfam" id="PF02518">
    <property type="entry name" value="HATPase_c"/>
    <property type="match status" value="1"/>
</dbReference>
<evidence type="ECO:0000259" key="10">
    <source>
        <dbReference type="SMART" id="SM00387"/>
    </source>
</evidence>
<reference evidence="12" key="1">
    <citation type="journal article" date="2019" name="Int. J. Syst. Evol. Microbiol.">
        <title>The Global Catalogue of Microorganisms (GCM) 10K type strain sequencing project: providing services to taxonomists for standard genome sequencing and annotation.</title>
        <authorList>
            <consortium name="The Broad Institute Genomics Platform"/>
            <consortium name="The Broad Institute Genome Sequencing Center for Infectious Disease"/>
            <person name="Wu L."/>
            <person name="Ma J."/>
        </authorList>
    </citation>
    <scope>NUCLEOTIDE SEQUENCE [LARGE SCALE GENOMIC DNA]</scope>
    <source>
        <strain evidence="12">JCM 13249</strain>
    </source>
</reference>
<feature type="domain" description="Histidine kinase/HSP90-like ATPase" evidence="10">
    <location>
        <begin position="584"/>
        <end position="675"/>
    </location>
</feature>
<feature type="transmembrane region" description="Helical" evidence="9">
    <location>
        <begin position="256"/>
        <end position="278"/>
    </location>
</feature>
<dbReference type="SMART" id="SM00387">
    <property type="entry name" value="HATPase_c"/>
    <property type="match status" value="1"/>
</dbReference>
<feature type="transmembrane region" description="Helical" evidence="9">
    <location>
        <begin position="319"/>
        <end position="340"/>
    </location>
</feature>
<evidence type="ECO:0000256" key="6">
    <source>
        <dbReference type="ARBA" id="ARBA00022777"/>
    </source>
</evidence>
<keyword evidence="8" id="KW-0902">Two-component regulatory system</keyword>
<feature type="transmembrane region" description="Helical" evidence="9">
    <location>
        <begin position="12"/>
        <end position="36"/>
    </location>
</feature>
<dbReference type="EMBL" id="BAAALS010000021">
    <property type="protein sequence ID" value="GAA1765415.1"/>
    <property type="molecule type" value="Genomic_DNA"/>
</dbReference>
<keyword evidence="4" id="KW-0808">Transferase</keyword>
<dbReference type="SUPFAM" id="SSF55874">
    <property type="entry name" value="ATPase domain of HSP90 chaperone/DNA topoisomerase II/histidine kinase"/>
    <property type="match status" value="1"/>
</dbReference>
<keyword evidence="9" id="KW-1133">Transmembrane helix</keyword>
<dbReference type="InterPro" id="IPR003594">
    <property type="entry name" value="HATPase_dom"/>
</dbReference>
<keyword evidence="9" id="KW-0812">Transmembrane</keyword>
<comment type="catalytic activity">
    <reaction evidence="1">
        <text>ATP + protein L-histidine = ADP + protein N-phospho-L-histidine.</text>
        <dbReference type="EC" id="2.7.13.3"/>
    </reaction>
</comment>
<evidence type="ECO:0000313" key="12">
    <source>
        <dbReference type="Proteomes" id="UP001500655"/>
    </source>
</evidence>
<feature type="transmembrane region" description="Helical" evidence="9">
    <location>
        <begin position="134"/>
        <end position="153"/>
    </location>
</feature>
<keyword evidence="7" id="KW-0067">ATP-binding</keyword>
<dbReference type="RefSeq" id="WP_344084222.1">
    <property type="nucleotide sequence ID" value="NZ_BAAALS010000021.1"/>
</dbReference>
<evidence type="ECO:0000256" key="5">
    <source>
        <dbReference type="ARBA" id="ARBA00022741"/>
    </source>
</evidence>
<dbReference type="Gene3D" id="3.30.565.10">
    <property type="entry name" value="Histidine kinase-like ATPase, C-terminal domain"/>
    <property type="match status" value="1"/>
</dbReference>
<keyword evidence="3" id="KW-0597">Phosphoprotein</keyword>
<dbReference type="InterPro" id="IPR011712">
    <property type="entry name" value="Sig_transdc_His_kin_sub3_dim/P"/>
</dbReference>
<evidence type="ECO:0000256" key="4">
    <source>
        <dbReference type="ARBA" id="ARBA00022679"/>
    </source>
</evidence>
<feature type="transmembrane region" description="Helical" evidence="9">
    <location>
        <begin position="42"/>
        <end position="62"/>
    </location>
</feature>
<evidence type="ECO:0000313" key="11">
    <source>
        <dbReference type="EMBL" id="GAA1765415.1"/>
    </source>
</evidence>
<sequence>MVPEHTRRRRAVRAAAWPLAWVTLALTVAGLVLAVINGAPVWSVSHLLFVAACAVAGALILAQRPHNPVGALLATGAFAFAAMEACGQYAIHGGPLARAAAWPQTWLWVPANLAICLVPLYFPTGALPGRRWRPVVLAVAGFGVAAAAVQALAPGPNAQVGPPPGQPNPLGVAALADVAAVTNLAVGLVGGGVFVAASAALVRRARRGPAAERLQLKWLGYGCFLAALVVCARLVAGLTDNRPGAPWPAPDTPWELAGAAAVSLLPVAVCVAVLRHGLFDIDLLINRTAVYATATGLIAAAYVGVVSYLGALLGEAGSLPVAALAAVVVAIGFAPVRSAVQRLVNRLMYGERGDPYEVLTRLGRTLAAARAPGELLAAVADTLAETLRLRYVRVETADGDAYAHGVAVGEPWRVALTSQGETVGSLAVWPAPQRQRDERLLADLAPQLGAAVHAVASAARTARLAEQVQQSRERLVVAREEERRRLRRDLHDGLGPTLAALSMRAEVVGDLVADPAARRLVEEIIADSGAAVADLRRLIDGLRPPALDTLGLVDALRSHVMSWPDGAPRPTVHATGELSGLPAATEVAAYRIAVEALANARRHAGAATIGLRMAHVDGWLTVEVRDDGTGLPGEPRGVVGIGSMRERAAELGGTCSIASTPGRGTTVTARLPTGEV</sequence>
<dbReference type="CDD" id="cd16917">
    <property type="entry name" value="HATPase_UhpB-NarQ-NarX-like"/>
    <property type="match status" value="1"/>
</dbReference>
<protein>
    <recommendedName>
        <fullName evidence="2">histidine kinase</fullName>
        <ecNumber evidence="2">2.7.13.3</ecNumber>
    </recommendedName>
</protein>
<proteinExistence type="predicted"/>
<dbReference type="EC" id="2.7.13.3" evidence="2"/>
<organism evidence="11 12">
    <name type="scientific">Luedemannella helvata</name>
    <dbReference type="NCBI Taxonomy" id="349315"/>
    <lineage>
        <taxon>Bacteria</taxon>
        <taxon>Bacillati</taxon>
        <taxon>Actinomycetota</taxon>
        <taxon>Actinomycetes</taxon>
        <taxon>Micromonosporales</taxon>
        <taxon>Micromonosporaceae</taxon>
        <taxon>Luedemannella</taxon>
    </lineage>
</organism>
<feature type="transmembrane region" description="Helical" evidence="9">
    <location>
        <begin position="103"/>
        <end position="122"/>
    </location>
</feature>
<evidence type="ECO:0000256" key="2">
    <source>
        <dbReference type="ARBA" id="ARBA00012438"/>
    </source>
</evidence>
<dbReference type="Pfam" id="PF07730">
    <property type="entry name" value="HisKA_3"/>
    <property type="match status" value="1"/>
</dbReference>
<gene>
    <name evidence="11" type="ORF">GCM10009681_40580</name>
</gene>
<feature type="transmembrane region" description="Helical" evidence="9">
    <location>
        <begin position="218"/>
        <end position="236"/>
    </location>
</feature>
<keyword evidence="12" id="KW-1185">Reference proteome</keyword>
<dbReference type="PANTHER" id="PTHR24421">
    <property type="entry name" value="NITRATE/NITRITE SENSOR PROTEIN NARX-RELATED"/>
    <property type="match status" value="1"/>
</dbReference>